<protein>
    <submittedName>
        <fullName evidence="10">Ribosome biogenesis protein BOP1</fullName>
    </submittedName>
</protein>
<dbReference type="PROSITE" id="PS50294">
    <property type="entry name" value="WD_REPEATS_REGION"/>
    <property type="match status" value="2"/>
</dbReference>
<comment type="subcellular location">
    <subcellularLocation>
        <location evidence="1">Nucleus</location>
        <location evidence="1">Nucleolus</location>
    </subcellularLocation>
</comment>
<dbReference type="GO" id="GO:0030687">
    <property type="term" value="C:preribosome, large subunit precursor"/>
    <property type="evidence" value="ECO:0007669"/>
    <property type="project" value="TreeGrafter"/>
</dbReference>
<gene>
    <name evidence="10" type="primary">LinJ11.0410</name>
    <name evidence="9" type="ORF">CM83_2459</name>
    <name evidence="10" type="ORF">g.9209</name>
</gene>
<evidence type="ECO:0000313" key="9">
    <source>
        <dbReference type="EMBL" id="JAG04369.1"/>
    </source>
</evidence>
<dbReference type="InterPro" id="IPR012953">
    <property type="entry name" value="BOP1_N_dom"/>
</dbReference>
<feature type="repeat" description="WD" evidence="7">
    <location>
        <begin position="51"/>
        <end position="92"/>
    </location>
</feature>
<dbReference type="SMART" id="SM00320">
    <property type="entry name" value="WD40"/>
    <property type="match status" value="5"/>
</dbReference>
<evidence type="ECO:0000256" key="7">
    <source>
        <dbReference type="PROSITE-ProRule" id="PRU00221"/>
    </source>
</evidence>
<keyword evidence="3" id="KW-0698">rRNA processing</keyword>
<dbReference type="EMBL" id="GDHC01009618">
    <property type="protein sequence ID" value="JAQ09011.1"/>
    <property type="molecule type" value="Transcribed_RNA"/>
</dbReference>
<organism evidence="9">
    <name type="scientific">Lygus hesperus</name>
    <name type="common">Western plant bug</name>
    <dbReference type="NCBI Taxonomy" id="30085"/>
    <lineage>
        <taxon>Eukaryota</taxon>
        <taxon>Metazoa</taxon>
        <taxon>Ecdysozoa</taxon>
        <taxon>Arthropoda</taxon>
        <taxon>Hexapoda</taxon>
        <taxon>Insecta</taxon>
        <taxon>Pterygota</taxon>
        <taxon>Neoptera</taxon>
        <taxon>Paraneoptera</taxon>
        <taxon>Hemiptera</taxon>
        <taxon>Heteroptera</taxon>
        <taxon>Panheteroptera</taxon>
        <taxon>Cimicomorpha</taxon>
        <taxon>Miridae</taxon>
        <taxon>Mirini</taxon>
        <taxon>Lygus</taxon>
    </lineage>
</organism>
<evidence type="ECO:0000256" key="1">
    <source>
        <dbReference type="ARBA" id="ARBA00004604"/>
    </source>
</evidence>
<dbReference type="EMBL" id="GBHO01039235">
    <property type="protein sequence ID" value="JAG04369.1"/>
    <property type="molecule type" value="Transcribed_RNA"/>
</dbReference>
<dbReference type="InterPro" id="IPR001680">
    <property type="entry name" value="WD40_rpt"/>
</dbReference>
<feature type="domain" description="BOP1 N-terminal" evidence="8">
    <location>
        <begin position="1"/>
        <end position="44"/>
    </location>
</feature>
<sequence>MQDRYQRCLDLAFSPRAQRTRLILDDPSQLLPDLPDRKDLRPYPEKLSFEYKGHTATVRSLSLSPNGQFLATACDDHLVRIYEVATGRLMKRYDMQHPVQQVCFCPSPLLNLLVVSVEYSLVYIVPTFTAHTLVNDYTLRVLHVPGLSVGREGHMMNANTETEALPVVGVMEEGTMQGREITQATLDEDELAAETVVDLHDEDEREKRAEFVDATPKERRAGIVMKVALHAKVKRFVFHNKGDYMCVLCPKDHVKYRQTIMLQLSKRKVFCPFRKFAEVVIDCQFHPREPLFYLATTNAVRCYNLLAHRLQKRYKAPGGVSTCLSLHPEGDNFLLGSTTRYTSWYDCDFSDKPYKRMRSHTGVISAVAFHPNTHAYPLFASGAADGMVHVFHGMVYDDYNKNALLVPLKILKHRRPVYALAWHPTLPWIFTSTEDGTVRAWTE</sequence>
<feature type="repeat" description="WD" evidence="7">
    <location>
        <begin position="410"/>
        <end position="443"/>
    </location>
</feature>
<dbReference type="GO" id="GO:0000463">
    <property type="term" value="P:maturation of LSU-rRNA from tricistronic rRNA transcript (SSU-rRNA, 5.8S rRNA, LSU-rRNA)"/>
    <property type="evidence" value="ECO:0007669"/>
    <property type="project" value="TreeGrafter"/>
</dbReference>
<dbReference type="SUPFAM" id="SSF50978">
    <property type="entry name" value="WD40 repeat-like"/>
    <property type="match status" value="1"/>
</dbReference>
<evidence type="ECO:0000259" key="8">
    <source>
        <dbReference type="Pfam" id="PF08145"/>
    </source>
</evidence>
<dbReference type="Gene3D" id="2.130.10.10">
    <property type="entry name" value="YVTN repeat-like/Quinoprotein amine dehydrogenase"/>
    <property type="match status" value="1"/>
</dbReference>
<keyword evidence="4 7" id="KW-0853">WD repeat</keyword>
<name>A0A0A9W994_LYGHE</name>
<dbReference type="InterPro" id="IPR028598">
    <property type="entry name" value="BOP1/Erb1"/>
</dbReference>
<evidence type="ECO:0000256" key="5">
    <source>
        <dbReference type="ARBA" id="ARBA00022737"/>
    </source>
</evidence>
<accession>A0A0A9W994</accession>
<dbReference type="Pfam" id="PF08145">
    <property type="entry name" value="BOP1NT"/>
    <property type="match status" value="1"/>
</dbReference>
<dbReference type="InterPro" id="IPR015943">
    <property type="entry name" value="WD40/YVTN_repeat-like_dom_sf"/>
</dbReference>
<proteinExistence type="predicted"/>
<dbReference type="PANTHER" id="PTHR17605:SF0">
    <property type="entry name" value="RIBOSOME BIOGENESIS PROTEIN BOP1"/>
    <property type="match status" value="1"/>
</dbReference>
<evidence type="ECO:0000256" key="6">
    <source>
        <dbReference type="ARBA" id="ARBA00023242"/>
    </source>
</evidence>
<dbReference type="AlphaFoldDB" id="A0A0A9W994"/>
<dbReference type="PROSITE" id="PS50082">
    <property type="entry name" value="WD_REPEATS_2"/>
    <property type="match status" value="2"/>
</dbReference>
<evidence type="ECO:0000256" key="3">
    <source>
        <dbReference type="ARBA" id="ARBA00022552"/>
    </source>
</evidence>
<evidence type="ECO:0000256" key="4">
    <source>
        <dbReference type="ARBA" id="ARBA00022574"/>
    </source>
</evidence>
<dbReference type="PANTHER" id="PTHR17605">
    <property type="entry name" value="RIBOSOME BIOGENESIS PROTEIN BOP1 BLOCK OF PROLIFERATION 1 PROTEIN"/>
    <property type="match status" value="1"/>
</dbReference>
<dbReference type="GO" id="GO:0043021">
    <property type="term" value="F:ribonucleoprotein complex binding"/>
    <property type="evidence" value="ECO:0007669"/>
    <property type="project" value="TreeGrafter"/>
</dbReference>
<keyword evidence="6" id="KW-0539">Nucleus</keyword>
<keyword evidence="5" id="KW-0677">Repeat</keyword>
<reference evidence="9" key="2">
    <citation type="submission" date="2014-07" db="EMBL/GenBank/DDBJ databases">
        <authorList>
            <person name="Hull J."/>
        </authorList>
    </citation>
    <scope>NUCLEOTIDE SEQUENCE</scope>
</reference>
<dbReference type="GO" id="GO:0070545">
    <property type="term" value="C:PeBoW complex"/>
    <property type="evidence" value="ECO:0007669"/>
    <property type="project" value="TreeGrafter"/>
</dbReference>
<dbReference type="Pfam" id="PF00400">
    <property type="entry name" value="WD40"/>
    <property type="match status" value="3"/>
</dbReference>
<evidence type="ECO:0000256" key="2">
    <source>
        <dbReference type="ARBA" id="ARBA00022517"/>
    </source>
</evidence>
<dbReference type="InterPro" id="IPR036322">
    <property type="entry name" value="WD40_repeat_dom_sf"/>
</dbReference>
<reference evidence="9" key="1">
    <citation type="journal article" date="2014" name="PLoS ONE">
        <title>Transcriptome-Based Identification of ABC Transporters in the Western Tarnished Plant Bug Lygus hesperus.</title>
        <authorList>
            <person name="Hull J.J."/>
            <person name="Chaney K."/>
            <person name="Geib S.M."/>
            <person name="Fabrick J.A."/>
            <person name="Brent C.S."/>
            <person name="Walsh D."/>
            <person name="Lavine L.C."/>
        </authorList>
    </citation>
    <scope>NUCLEOTIDE SEQUENCE</scope>
</reference>
<keyword evidence="2" id="KW-0690">Ribosome biogenesis</keyword>
<evidence type="ECO:0000313" key="10">
    <source>
        <dbReference type="EMBL" id="JAQ09011.1"/>
    </source>
</evidence>
<reference evidence="10" key="3">
    <citation type="journal article" date="2016" name="Gigascience">
        <title>De novo construction of an expanded transcriptome assembly for the western tarnished plant bug, Lygus hesperus.</title>
        <authorList>
            <person name="Tassone E.E."/>
            <person name="Geib S.M."/>
            <person name="Hall B."/>
            <person name="Fabrick J.A."/>
            <person name="Brent C.S."/>
            <person name="Hull J.J."/>
        </authorList>
    </citation>
    <scope>NUCLEOTIDE SEQUENCE</scope>
</reference>